<accession>A0AAV4BXL4</accession>
<dbReference type="EMBL" id="BLXT01005502">
    <property type="protein sequence ID" value="GFO23144.1"/>
    <property type="molecule type" value="Genomic_DNA"/>
</dbReference>
<evidence type="ECO:0000313" key="2">
    <source>
        <dbReference type="Proteomes" id="UP000735302"/>
    </source>
</evidence>
<evidence type="ECO:0000313" key="1">
    <source>
        <dbReference type="EMBL" id="GFO23144.1"/>
    </source>
</evidence>
<organism evidence="1 2">
    <name type="scientific">Plakobranchus ocellatus</name>
    <dbReference type="NCBI Taxonomy" id="259542"/>
    <lineage>
        <taxon>Eukaryota</taxon>
        <taxon>Metazoa</taxon>
        <taxon>Spiralia</taxon>
        <taxon>Lophotrochozoa</taxon>
        <taxon>Mollusca</taxon>
        <taxon>Gastropoda</taxon>
        <taxon>Heterobranchia</taxon>
        <taxon>Euthyneura</taxon>
        <taxon>Panpulmonata</taxon>
        <taxon>Sacoglossa</taxon>
        <taxon>Placobranchoidea</taxon>
        <taxon>Plakobranchidae</taxon>
        <taxon>Plakobranchus</taxon>
    </lineage>
</organism>
<comment type="caution">
    <text evidence="1">The sequence shown here is derived from an EMBL/GenBank/DDBJ whole genome shotgun (WGS) entry which is preliminary data.</text>
</comment>
<name>A0AAV4BXL4_9GAST</name>
<sequence length="76" mass="8881">MFCAFAPPNHISLVDRLSIPRTSFPLLTMSDNSRDVHQFFREAFQKDTLEEFELIDQSFLFRVDDILSELGILEDD</sequence>
<dbReference type="AlphaFoldDB" id="A0AAV4BXL4"/>
<proteinExistence type="predicted"/>
<keyword evidence="2" id="KW-1185">Reference proteome</keyword>
<gene>
    <name evidence="1" type="ORF">PoB_004964900</name>
</gene>
<dbReference type="Proteomes" id="UP000735302">
    <property type="component" value="Unassembled WGS sequence"/>
</dbReference>
<protein>
    <submittedName>
        <fullName evidence="1">Uncharacterized protein</fullName>
    </submittedName>
</protein>
<reference evidence="1 2" key="1">
    <citation type="journal article" date="2021" name="Elife">
        <title>Chloroplast acquisition without the gene transfer in kleptoplastic sea slugs, Plakobranchus ocellatus.</title>
        <authorList>
            <person name="Maeda T."/>
            <person name="Takahashi S."/>
            <person name="Yoshida T."/>
            <person name="Shimamura S."/>
            <person name="Takaki Y."/>
            <person name="Nagai Y."/>
            <person name="Toyoda A."/>
            <person name="Suzuki Y."/>
            <person name="Arimoto A."/>
            <person name="Ishii H."/>
            <person name="Satoh N."/>
            <person name="Nishiyama T."/>
            <person name="Hasebe M."/>
            <person name="Maruyama T."/>
            <person name="Minagawa J."/>
            <person name="Obokata J."/>
            <person name="Shigenobu S."/>
        </authorList>
    </citation>
    <scope>NUCLEOTIDE SEQUENCE [LARGE SCALE GENOMIC DNA]</scope>
</reference>